<dbReference type="InterPro" id="IPR036314">
    <property type="entry name" value="SOD_C_sf"/>
</dbReference>
<protein>
    <recommendedName>
        <fullName evidence="2">superoxide dismutase</fullName>
        <ecNumber evidence="2">1.15.1.1</ecNumber>
    </recommendedName>
</protein>
<dbReference type="EMBL" id="VSSQ01012351">
    <property type="protein sequence ID" value="MPM49020.1"/>
    <property type="molecule type" value="Genomic_DNA"/>
</dbReference>
<keyword evidence="4" id="KW-0560">Oxidoreductase</keyword>
<dbReference type="InterPro" id="IPR019832">
    <property type="entry name" value="Mn/Fe_SOD_C"/>
</dbReference>
<dbReference type="SUPFAM" id="SSF54719">
    <property type="entry name" value="Fe,Mn superoxide dismutase (SOD), C-terminal domain"/>
    <property type="match status" value="1"/>
</dbReference>
<organism evidence="6">
    <name type="scientific">bioreactor metagenome</name>
    <dbReference type="NCBI Taxonomy" id="1076179"/>
    <lineage>
        <taxon>unclassified sequences</taxon>
        <taxon>metagenomes</taxon>
        <taxon>ecological metagenomes</taxon>
    </lineage>
</organism>
<evidence type="ECO:0000256" key="3">
    <source>
        <dbReference type="ARBA" id="ARBA00022723"/>
    </source>
</evidence>
<evidence type="ECO:0000259" key="5">
    <source>
        <dbReference type="Pfam" id="PF02777"/>
    </source>
</evidence>
<comment type="caution">
    <text evidence="6">The sequence shown here is derived from an EMBL/GenBank/DDBJ whole genome shotgun (WGS) entry which is preliminary data.</text>
</comment>
<dbReference type="InterPro" id="IPR050265">
    <property type="entry name" value="Fe/Mn_Superoxide_Dismutase"/>
</dbReference>
<comment type="similarity">
    <text evidence="1">Belongs to the iron/manganese superoxide dismutase family.</text>
</comment>
<keyword evidence="3" id="KW-0479">Metal-binding</keyword>
<name>A0A645A767_9ZZZZ</name>
<dbReference type="InterPro" id="IPR036324">
    <property type="entry name" value="Mn/Fe_SOD_N_sf"/>
</dbReference>
<proteinExistence type="inferred from homology"/>
<accession>A0A645A767</accession>
<dbReference type="Gene3D" id="3.55.40.20">
    <property type="entry name" value="Iron/manganese superoxide dismutase, C-terminal domain"/>
    <property type="match status" value="1"/>
</dbReference>
<dbReference type="PANTHER" id="PTHR11404:SF6">
    <property type="entry name" value="SUPEROXIDE DISMUTASE [MN], MITOCHONDRIAL"/>
    <property type="match status" value="1"/>
</dbReference>
<gene>
    <name evidence="6" type="ORF">SDC9_95748</name>
</gene>
<reference evidence="6" key="1">
    <citation type="submission" date="2019-08" db="EMBL/GenBank/DDBJ databases">
        <authorList>
            <person name="Kucharzyk K."/>
            <person name="Murdoch R.W."/>
            <person name="Higgins S."/>
            <person name="Loffler F."/>
        </authorList>
    </citation>
    <scope>NUCLEOTIDE SEQUENCE</scope>
</reference>
<evidence type="ECO:0000313" key="6">
    <source>
        <dbReference type="EMBL" id="MPM49020.1"/>
    </source>
</evidence>
<dbReference type="GO" id="GO:0004784">
    <property type="term" value="F:superoxide dismutase activity"/>
    <property type="evidence" value="ECO:0007669"/>
    <property type="project" value="UniProtKB-EC"/>
</dbReference>
<evidence type="ECO:0000256" key="1">
    <source>
        <dbReference type="ARBA" id="ARBA00008714"/>
    </source>
</evidence>
<dbReference type="PANTHER" id="PTHR11404">
    <property type="entry name" value="SUPEROXIDE DISMUTASE 2"/>
    <property type="match status" value="1"/>
</dbReference>
<sequence length="237" mass="27640">MVIAEKFDFSTVKGISQKQLEEHYKLYEGYVNKLNEIWNITKDADEFEDPNTTYSSMRSLKLGETYALDGVKLHELYFENITGIDKGRPSAEMLQLIKRDFISYDNFLSYLKKVGQSMRGWAIVTIDHLDGKLHIIGSDAHDVGAVWKSHPVLVLDVYEHAYFYDFTTGRGKYIDVFLQNINWNVVNKRLEEYKIHYGIKGVKSGKGVMETEMKKDKSYARYCPNWIFDEETMQIIE</sequence>
<evidence type="ECO:0000256" key="2">
    <source>
        <dbReference type="ARBA" id="ARBA00012682"/>
    </source>
</evidence>
<evidence type="ECO:0000256" key="4">
    <source>
        <dbReference type="ARBA" id="ARBA00023002"/>
    </source>
</evidence>
<dbReference type="Pfam" id="PF02777">
    <property type="entry name" value="Sod_Fe_C"/>
    <property type="match status" value="1"/>
</dbReference>
<dbReference type="EC" id="1.15.1.1" evidence="2"/>
<dbReference type="AlphaFoldDB" id="A0A645A767"/>
<dbReference type="SUPFAM" id="SSF46609">
    <property type="entry name" value="Fe,Mn superoxide dismutase (SOD), N-terminal domain"/>
    <property type="match status" value="1"/>
</dbReference>
<feature type="domain" description="Manganese/iron superoxide dismutase C-terminal" evidence="5">
    <location>
        <begin position="90"/>
        <end position="189"/>
    </location>
</feature>
<dbReference type="GO" id="GO:0046872">
    <property type="term" value="F:metal ion binding"/>
    <property type="evidence" value="ECO:0007669"/>
    <property type="project" value="UniProtKB-KW"/>
</dbReference>